<feature type="binding site" evidence="7">
    <location>
        <position position="38"/>
    </location>
    <ligand>
        <name>substrate</name>
    </ligand>
</feature>
<dbReference type="PANTHER" id="PTHR21087">
    <property type="entry name" value="SHIKIMATE KINASE"/>
    <property type="match status" value="1"/>
</dbReference>
<organism evidence="8 9">
    <name type="scientific">Syntrophotalea acetylenivorans</name>
    <dbReference type="NCBI Taxonomy" id="1842532"/>
    <lineage>
        <taxon>Bacteria</taxon>
        <taxon>Pseudomonadati</taxon>
        <taxon>Thermodesulfobacteriota</taxon>
        <taxon>Desulfuromonadia</taxon>
        <taxon>Desulfuromonadales</taxon>
        <taxon>Syntrophotaleaceae</taxon>
        <taxon>Syntrophotalea</taxon>
    </lineage>
</organism>
<feature type="binding site" evidence="7">
    <location>
        <position position="126"/>
    </location>
    <ligand>
        <name>ATP</name>
        <dbReference type="ChEBI" id="CHEBI:30616"/>
    </ligand>
</feature>
<feature type="binding site" evidence="7">
    <location>
        <position position="138"/>
    </location>
    <ligand>
        <name>substrate</name>
    </ligand>
</feature>
<feature type="binding site" evidence="7">
    <location>
        <position position="20"/>
    </location>
    <ligand>
        <name>Mg(2+)</name>
        <dbReference type="ChEBI" id="CHEBI:18420"/>
    </ligand>
</feature>
<dbReference type="PANTHER" id="PTHR21087:SF16">
    <property type="entry name" value="SHIKIMATE KINASE 1, CHLOROPLASTIC"/>
    <property type="match status" value="1"/>
</dbReference>
<dbReference type="PRINTS" id="PR01100">
    <property type="entry name" value="SHIKIMTKNASE"/>
</dbReference>
<dbReference type="STRING" id="1842532.A7E78_09830"/>
<dbReference type="GO" id="GO:0009423">
    <property type="term" value="P:chorismate biosynthetic process"/>
    <property type="evidence" value="ECO:0007669"/>
    <property type="project" value="UniProtKB-UniRule"/>
</dbReference>
<keyword evidence="4 7" id="KW-0418">Kinase</keyword>
<comment type="cofactor">
    <cofactor evidence="7">
        <name>Mg(2+)</name>
        <dbReference type="ChEBI" id="CHEBI:18420"/>
    </cofactor>
    <text evidence="7">Binds 1 Mg(2+) ion per subunit.</text>
</comment>
<dbReference type="SUPFAM" id="SSF52540">
    <property type="entry name" value="P-loop containing nucleoside triphosphate hydrolases"/>
    <property type="match status" value="1"/>
</dbReference>
<evidence type="ECO:0000256" key="3">
    <source>
        <dbReference type="ARBA" id="ARBA00022741"/>
    </source>
</evidence>
<keyword evidence="3 7" id="KW-0547">Nucleotide-binding</keyword>
<keyword evidence="6 7" id="KW-0057">Aromatic amino acid biosynthesis</keyword>
<dbReference type="GO" id="GO:0000287">
    <property type="term" value="F:magnesium ion binding"/>
    <property type="evidence" value="ECO:0007669"/>
    <property type="project" value="UniProtKB-UniRule"/>
</dbReference>
<keyword evidence="7" id="KW-0479">Metal-binding</keyword>
<keyword evidence="2 7" id="KW-0808">Transferase</keyword>
<gene>
    <name evidence="7" type="primary">aroK</name>
    <name evidence="8" type="ORF">A7E78_09830</name>
</gene>
<sequence>MTMEKRSNIALVGMPGSGKSTVGLILAEELSRDFVDTDSLIESSQGRKLQHIVDMDGYAELRRIEENILLDLHVQNHIIATGGSVVYSQRGMTHLQSISIIVFLNVELSDLRSRIHNYDSRGIAKRPEQSFEDLFRERFELYTRYADITIDGAGLSKEEVCNRVLQAIKN</sequence>
<proteinExistence type="inferred from homology"/>
<evidence type="ECO:0000256" key="1">
    <source>
        <dbReference type="ARBA" id="ARBA00022605"/>
    </source>
</evidence>
<feature type="binding site" evidence="7">
    <location>
        <position position="62"/>
    </location>
    <ligand>
        <name>substrate</name>
    </ligand>
</feature>
<comment type="subcellular location">
    <subcellularLocation>
        <location evidence="7">Cytoplasm</location>
    </subcellularLocation>
</comment>
<dbReference type="InterPro" id="IPR027417">
    <property type="entry name" value="P-loop_NTPase"/>
</dbReference>
<evidence type="ECO:0000256" key="6">
    <source>
        <dbReference type="ARBA" id="ARBA00023141"/>
    </source>
</evidence>
<feature type="binding site" evidence="7">
    <location>
        <begin position="16"/>
        <end position="21"/>
    </location>
    <ligand>
        <name>ATP</name>
        <dbReference type="ChEBI" id="CHEBI:30616"/>
    </ligand>
</feature>
<dbReference type="Proteomes" id="UP000182517">
    <property type="component" value="Chromosome"/>
</dbReference>
<keyword evidence="7" id="KW-0460">Magnesium</keyword>
<dbReference type="EC" id="2.7.1.71" evidence="7"/>
<dbReference type="AlphaFoldDB" id="A0A1L3GQD9"/>
<dbReference type="GO" id="GO:0009073">
    <property type="term" value="P:aromatic amino acid family biosynthetic process"/>
    <property type="evidence" value="ECO:0007669"/>
    <property type="project" value="UniProtKB-KW"/>
</dbReference>
<dbReference type="InterPro" id="IPR031322">
    <property type="entry name" value="Shikimate/glucono_kinase"/>
</dbReference>
<feature type="binding site" evidence="7">
    <location>
        <position position="83"/>
    </location>
    <ligand>
        <name>substrate</name>
    </ligand>
</feature>
<dbReference type="EMBL" id="CP015519">
    <property type="protein sequence ID" value="APG28115.1"/>
    <property type="molecule type" value="Genomic_DNA"/>
</dbReference>
<keyword evidence="5 7" id="KW-0067">ATP-binding</keyword>
<dbReference type="GO" id="GO:0005524">
    <property type="term" value="F:ATP binding"/>
    <property type="evidence" value="ECO:0007669"/>
    <property type="project" value="UniProtKB-UniRule"/>
</dbReference>
<comment type="subunit">
    <text evidence="7">Monomer.</text>
</comment>
<evidence type="ECO:0000256" key="5">
    <source>
        <dbReference type="ARBA" id="ARBA00022840"/>
    </source>
</evidence>
<dbReference type="HAMAP" id="MF_00109">
    <property type="entry name" value="Shikimate_kinase"/>
    <property type="match status" value="1"/>
</dbReference>
<dbReference type="InterPro" id="IPR000623">
    <property type="entry name" value="Shikimate_kinase/TSH1"/>
</dbReference>
<keyword evidence="7" id="KW-0963">Cytoplasm</keyword>
<comment type="function">
    <text evidence="7">Catalyzes the specific phosphorylation of the 3-hydroxyl group of shikimic acid using ATP as a cosubstrate.</text>
</comment>
<reference evidence="8 9" key="1">
    <citation type="journal article" date="2017" name="Genome Announc.">
        <title>Complete Genome Sequences of Two Acetylene-Fermenting Pelobacter acetylenicus Strains.</title>
        <authorList>
            <person name="Sutton J.M."/>
            <person name="Baesman S.M."/>
            <person name="Fierst J.L."/>
            <person name="Poret-Peterson A.T."/>
            <person name="Oremland R.S."/>
            <person name="Dunlap D.S."/>
            <person name="Akob D.M."/>
        </authorList>
    </citation>
    <scope>NUCLEOTIDE SEQUENCE [LARGE SCALE GENOMIC DNA]</scope>
    <source>
        <strain evidence="8 9">SFB93</strain>
    </source>
</reference>
<comment type="pathway">
    <text evidence="7">Metabolic intermediate biosynthesis; chorismate biosynthesis; chorismate from D-erythrose 4-phosphate and phosphoenolpyruvate: step 5/7.</text>
</comment>
<evidence type="ECO:0000256" key="4">
    <source>
        <dbReference type="ARBA" id="ARBA00022777"/>
    </source>
</evidence>
<dbReference type="Pfam" id="PF01202">
    <property type="entry name" value="SKI"/>
    <property type="match status" value="1"/>
</dbReference>
<evidence type="ECO:0000256" key="7">
    <source>
        <dbReference type="HAMAP-Rule" id="MF_00109"/>
    </source>
</evidence>
<dbReference type="GO" id="GO:0008652">
    <property type="term" value="P:amino acid biosynthetic process"/>
    <property type="evidence" value="ECO:0007669"/>
    <property type="project" value="UniProtKB-KW"/>
</dbReference>
<dbReference type="OrthoDB" id="9800332at2"/>
<dbReference type="GO" id="GO:0004765">
    <property type="term" value="F:shikimate kinase activity"/>
    <property type="evidence" value="ECO:0007669"/>
    <property type="project" value="UniProtKB-UniRule"/>
</dbReference>
<comment type="caution">
    <text evidence="7">Lacks conserved residue(s) required for the propagation of feature annotation.</text>
</comment>
<dbReference type="GO" id="GO:0005829">
    <property type="term" value="C:cytosol"/>
    <property type="evidence" value="ECO:0007669"/>
    <property type="project" value="TreeGrafter"/>
</dbReference>
<dbReference type="Gene3D" id="3.40.50.300">
    <property type="entry name" value="P-loop containing nucleotide triphosphate hydrolases"/>
    <property type="match status" value="1"/>
</dbReference>
<evidence type="ECO:0000313" key="9">
    <source>
        <dbReference type="Proteomes" id="UP000182517"/>
    </source>
</evidence>
<protein>
    <recommendedName>
        <fullName evidence="7">Shikimate kinase</fullName>
        <shortName evidence="7">SK</shortName>
        <ecNumber evidence="7">2.7.1.71</ecNumber>
    </recommendedName>
</protein>
<accession>A0A1L3GQD9</accession>
<dbReference type="CDD" id="cd00464">
    <property type="entry name" value="SK"/>
    <property type="match status" value="1"/>
</dbReference>
<dbReference type="KEGG" id="pef:A7E78_09830"/>
<evidence type="ECO:0000313" key="8">
    <source>
        <dbReference type="EMBL" id="APG28115.1"/>
    </source>
</evidence>
<dbReference type="RefSeq" id="WP_072284075.1">
    <property type="nucleotide sequence ID" value="NZ_CP015519.1"/>
</dbReference>
<keyword evidence="1 7" id="KW-0028">Amino-acid biosynthesis</keyword>
<name>A0A1L3GQD9_9BACT</name>
<comment type="similarity">
    <text evidence="7">Belongs to the shikimate kinase family.</text>
</comment>
<evidence type="ECO:0000256" key="2">
    <source>
        <dbReference type="ARBA" id="ARBA00022679"/>
    </source>
</evidence>
<dbReference type="UniPathway" id="UPA00053">
    <property type="reaction ID" value="UER00088"/>
</dbReference>
<comment type="catalytic activity">
    <reaction evidence="7">
        <text>shikimate + ATP = 3-phosphoshikimate + ADP + H(+)</text>
        <dbReference type="Rhea" id="RHEA:13121"/>
        <dbReference type="ChEBI" id="CHEBI:15378"/>
        <dbReference type="ChEBI" id="CHEBI:30616"/>
        <dbReference type="ChEBI" id="CHEBI:36208"/>
        <dbReference type="ChEBI" id="CHEBI:145989"/>
        <dbReference type="ChEBI" id="CHEBI:456216"/>
        <dbReference type="EC" id="2.7.1.71"/>
    </reaction>
</comment>
<keyword evidence="9" id="KW-1185">Reference proteome</keyword>